<evidence type="ECO:0000256" key="1">
    <source>
        <dbReference type="SAM" id="MobiDB-lite"/>
    </source>
</evidence>
<dbReference type="VEuPathDB" id="FungiDB:TREMEDRAFT_59519"/>
<reference evidence="2 3" key="1">
    <citation type="submission" date="2016-06" db="EMBL/GenBank/DDBJ databases">
        <title>Evolution of pathogenesis and genome organization in the Tremellales.</title>
        <authorList>
            <person name="Cuomo C."/>
            <person name="Litvintseva A."/>
            <person name="Heitman J."/>
            <person name="Chen Y."/>
            <person name="Sun S."/>
            <person name="Springer D."/>
            <person name="Dromer F."/>
            <person name="Young S."/>
            <person name="Zeng Q."/>
            <person name="Chapman S."/>
            <person name="Gujja S."/>
            <person name="Saif S."/>
            <person name="Birren B."/>
        </authorList>
    </citation>
    <scope>NUCLEOTIDE SEQUENCE [LARGE SCALE GENOMIC DNA]</scope>
    <source>
        <strain evidence="2 3">ATCC 28783</strain>
    </source>
</reference>
<feature type="compositionally biased region" description="Low complexity" evidence="1">
    <location>
        <begin position="78"/>
        <end position="87"/>
    </location>
</feature>
<gene>
    <name evidence="2" type="ORF">M231_02016</name>
</gene>
<dbReference type="Proteomes" id="UP000289152">
    <property type="component" value="Unassembled WGS sequence"/>
</dbReference>
<sequence length="439" mass="47901">MLASDYSPVLLVNSPTRRTYRPYRRRTLGAVKDEKAMFFYPLDSPAHLGENLLDVTRQERSTINPGVSSKEYSWIRTSGSPPGSSPKKQSKLNPKIEFQMLASPPPKSPSSGIRSNNDSEPHQQAQSPVSHTSFGPVVRTPSDTAGDWSQGPHVPPDSHPLMPIESNPGAPLISGQNMSLLDTQSDRQTSSRIMSPEAFAYRQSGNTANFLGGNLYESPMPRDASTSVQNLEGFSRTSSALAPPPLPPRSPPPNGPYLLNPGSTIGGWGAPYTGGHSSEKDRLSRTNSSANVPGHSGLRERSRDPMDIAQMLAERQNLARYNQGGPPQLAALLIVIHHSGPHPHADQTELVLHNLRTLMPLVVLLGQVAPMQKSLKGAEADQKLHQARAVTTAIHGGRNRPLEELEILCRHWLRLDKALLHQAISLLKGTVTRLMMLRI</sequence>
<keyword evidence="3" id="KW-1185">Reference proteome</keyword>
<comment type="caution">
    <text evidence="2">The sequence shown here is derived from an EMBL/GenBank/DDBJ whole genome shotgun (WGS) entry which is preliminary data.</text>
</comment>
<evidence type="ECO:0000313" key="3">
    <source>
        <dbReference type="Proteomes" id="UP000289152"/>
    </source>
</evidence>
<name>A0A4Q1BRZ8_TREME</name>
<feature type="compositionally biased region" description="Polar residues" evidence="1">
    <location>
        <begin position="109"/>
        <end position="133"/>
    </location>
</feature>
<proteinExistence type="predicted"/>
<evidence type="ECO:0000313" key="2">
    <source>
        <dbReference type="EMBL" id="RXK40764.1"/>
    </source>
</evidence>
<dbReference type="InParanoid" id="A0A4Q1BRZ8"/>
<feature type="compositionally biased region" description="Pro residues" evidence="1">
    <location>
        <begin position="242"/>
        <end position="255"/>
    </location>
</feature>
<organism evidence="2 3">
    <name type="scientific">Tremella mesenterica</name>
    <name type="common">Jelly fungus</name>
    <dbReference type="NCBI Taxonomy" id="5217"/>
    <lineage>
        <taxon>Eukaryota</taxon>
        <taxon>Fungi</taxon>
        <taxon>Dikarya</taxon>
        <taxon>Basidiomycota</taxon>
        <taxon>Agaricomycotina</taxon>
        <taxon>Tremellomycetes</taxon>
        <taxon>Tremellales</taxon>
        <taxon>Tremellaceae</taxon>
        <taxon>Tremella</taxon>
    </lineage>
</organism>
<dbReference type="EMBL" id="SDIL01000015">
    <property type="protein sequence ID" value="RXK40764.1"/>
    <property type="molecule type" value="Genomic_DNA"/>
</dbReference>
<feature type="compositionally biased region" description="Polar residues" evidence="1">
    <location>
        <begin position="65"/>
        <end position="77"/>
    </location>
</feature>
<dbReference type="AlphaFoldDB" id="A0A4Q1BRZ8"/>
<feature type="region of interest" description="Disordered" evidence="1">
    <location>
        <begin position="212"/>
        <end position="304"/>
    </location>
</feature>
<accession>A0A4Q1BRZ8</accession>
<feature type="region of interest" description="Disordered" evidence="1">
    <location>
        <begin position="65"/>
        <end position="176"/>
    </location>
</feature>
<protein>
    <submittedName>
        <fullName evidence="2">Uncharacterized protein</fullName>
    </submittedName>
</protein>